<feature type="compositionally biased region" description="Low complexity" evidence="2">
    <location>
        <begin position="93"/>
        <end position="105"/>
    </location>
</feature>
<protein>
    <submittedName>
        <fullName evidence="4">Choline kinase</fullName>
    </submittedName>
</protein>
<dbReference type="Pfam" id="PF04428">
    <property type="entry name" value="Choline_kin_N"/>
    <property type="match status" value="1"/>
</dbReference>
<dbReference type="Proteomes" id="UP000054886">
    <property type="component" value="Unassembled WGS sequence"/>
</dbReference>
<dbReference type="VEuPathDB" id="FungiDB:GVI51_M04279"/>
<evidence type="ECO:0000313" key="5">
    <source>
        <dbReference type="Proteomes" id="UP000054886"/>
    </source>
</evidence>
<evidence type="ECO:0000259" key="3">
    <source>
        <dbReference type="Pfam" id="PF04428"/>
    </source>
</evidence>
<dbReference type="GO" id="GO:0004305">
    <property type="term" value="F:ethanolamine kinase activity"/>
    <property type="evidence" value="ECO:0007669"/>
    <property type="project" value="EnsemblFungi"/>
</dbReference>
<dbReference type="PhylomeDB" id="A0A0W0D8B2"/>
<dbReference type="InterPro" id="IPR007521">
    <property type="entry name" value="Choline_kin_N"/>
</dbReference>
<keyword evidence="4" id="KW-0808">Transferase</keyword>
<dbReference type="GO" id="GO:0004103">
    <property type="term" value="F:choline kinase activity"/>
    <property type="evidence" value="ECO:0007669"/>
    <property type="project" value="EnsemblFungi"/>
</dbReference>
<dbReference type="GO" id="GO:0005737">
    <property type="term" value="C:cytoplasm"/>
    <property type="evidence" value="ECO:0007669"/>
    <property type="project" value="TreeGrafter"/>
</dbReference>
<dbReference type="SUPFAM" id="SSF56112">
    <property type="entry name" value="Protein kinase-like (PK-like)"/>
    <property type="match status" value="1"/>
</dbReference>
<proteinExistence type="inferred from homology"/>
<dbReference type="InterPro" id="IPR011009">
    <property type="entry name" value="Kinase-like_dom_sf"/>
</dbReference>
<dbReference type="VEuPathDB" id="FungiDB:GWK60_M04279"/>
<reference evidence="4 5" key="1">
    <citation type="submission" date="2015-10" db="EMBL/GenBank/DDBJ databases">
        <title>Draft genomes sequences of Candida glabrata isolates 1A, 1B, 2A, 2B, 3A and 3B.</title>
        <authorList>
            <person name="Haavelsrud O.E."/>
            <person name="Gaustad P."/>
        </authorList>
    </citation>
    <scope>NUCLEOTIDE SEQUENCE [LARGE SCALE GENOMIC DNA]</scope>
    <source>
        <strain evidence="4">910700640</strain>
    </source>
</reference>
<dbReference type="Pfam" id="PF01633">
    <property type="entry name" value="Choline_kinase"/>
    <property type="match status" value="1"/>
</dbReference>
<dbReference type="VEuPathDB" id="FungiDB:GW608_M04279"/>
<feature type="compositionally biased region" description="Polar residues" evidence="2">
    <location>
        <begin position="34"/>
        <end position="43"/>
    </location>
</feature>
<dbReference type="Gene3D" id="3.90.1200.10">
    <property type="match status" value="1"/>
</dbReference>
<feature type="domain" description="Choline kinase N-terminal" evidence="3">
    <location>
        <begin position="120"/>
        <end position="168"/>
    </location>
</feature>
<sequence length="604" mass="68457">MPLSEIEPHSPSAKKASGHRRSRRHSSIGSSSRKPSLTRNRSTLRLMRTISIESLNNDTFSASGGEDEDNSNSDYNDVSGTNQDLEDKIGNLSIKSGISQSSSDIKTTPAKKGSGGVSASSTDNSIEVPFVKVALDITLPQDYFKKDVANMIQSLKVPRWYARGLVESPLKMESLRLTKIAGAMTNAIFKVEYPALPSLLLRVYGSNNDMIIDREYELQVLARLSVQHIGPSLYGCFLNGRFEQFLENATTLTKDDIRDWKTSQRIARRMKELHTGVPLLRFEKEQGSMAWNKIDQWLKEIEMNGGDWISNDDNVQQVFGAPNWKEFKESIRKYREWLFENSKSPYVFCHNDAQYGNLLFSAPVINSEKNDLKKSLDESNLSTSSLFPSDSRVSLKEIINPTKQEQSQDSKLVVIDFEYAGANVAAYDLSNHFSEWMYDYNSSTPHKCFSDQYPTTEQMLNFVYSYVSHLRGGVKTDIDDDARLLYNDIKKWRGTVQLFWSLWALIQSGKIQFQEQESTKVDEGLVGEKYIIKTEDTAIDELVDDIDTNDVIEAPEGVSIDTFDYLGYCTDKISVFWGDIIGFNIITKSECIENKVKYLSTDLL</sequence>
<comment type="caution">
    <text evidence="4">The sequence shown here is derived from an EMBL/GenBank/DDBJ whole genome shotgun (WGS) entry which is preliminary data.</text>
</comment>
<dbReference type="Gene3D" id="3.30.200.20">
    <property type="entry name" value="Phosphorylase Kinase, domain 1"/>
    <property type="match status" value="1"/>
</dbReference>
<dbReference type="GO" id="GO:0006646">
    <property type="term" value="P:phosphatidylethanolamine biosynthetic process"/>
    <property type="evidence" value="ECO:0007669"/>
    <property type="project" value="EnsemblFungi"/>
</dbReference>
<feature type="region of interest" description="Disordered" evidence="2">
    <location>
        <begin position="57"/>
        <end position="122"/>
    </location>
</feature>
<dbReference type="VEuPathDB" id="FungiDB:B1J91_M04367g"/>
<feature type="region of interest" description="Disordered" evidence="2">
    <location>
        <begin position="1"/>
        <end position="44"/>
    </location>
</feature>
<name>A0A0W0D8B2_CANGB</name>
<dbReference type="AlphaFoldDB" id="A0A0W0D8B2"/>
<evidence type="ECO:0000256" key="2">
    <source>
        <dbReference type="SAM" id="MobiDB-lite"/>
    </source>
</evidence>
<dbReference type="PANTHER" id="PTHR22603:SF93">
    <property type="entry name" value="RE24176P"/>
    <property type="match status" value="1"/>
</dbReference>
<dbReference type="PANTHER" id="PTHR22603">
    <property type="entry name" value="CHOLINE/ETHANOALAMINE KINASE"/>
    <property type="match status" value="1"/>
</dbReference>
<dbReference type="VEuPathDB" id="FungiDB:CAGL0M04367g"/>
<accession>A0A0W0D8B2</accession>
<dbReference type="CDD" id="cd05157">
    <property type="entry name" value="ETNK_euk"/>
    <property type="match status" value="1"/>
</dbReference>
<evidence type="ECO:0000256" key="1">
    <source>
        <dbReference type="ARBA" id="ARBA00038211"/>
    </source>
</evidence>
<dbReference type="EMBL" id="LLZZ01000106">
    <property type="protein sequence ID" value="KTB07934.1"/>
    <property type="molecule type" value="Genomic_DNA"/>
</dbReference>
<gene>
    <name evidence="4" type="ORF">AO440_004045</name>
</gene>
<keyword evidence="4" id="KW-0418">Kinase</keyword>
<dbReference type="OMA" id="CEQVINW"/>
<comment type="similarity">
    <text evidence="1">Belongs to the choline/ethanolamine kinase family.</text>
</comment>
<evidence type="ECO:0000313" key="4">
    <source>
        <dbReference type="EMBL" id="KTB07934.1"/>
    </source>
</evidence>
<organism evidence="4 5">
    <name type="scientific">Candida glabrata</name>
    <name type="common">Yeast</name>
    <name type="synonym">Torulopsis glabrata</name>
    <dbReference type="NCBI Taxonomy" id="5478"/>
    <lineage>
        <taxon>Eukaryota</taxon>
        <taxon>Fungi</taxon>
        <taxon>Dikarya</taxon>
        <taxon>Ascomycota</taxon>
        <taxon>Saccharomycotina</taxon>
        <taxon>Saccharomycetes</taxon>
        <taxon>Saccharomycetales</taxon>
        <taxon>Saccharomycetaceae</taxon>
        <taxon>Nakaseomyces</taxon>
    </lineage>
</organism>
<feature type="compositionally biased region" description="Basic residues" evidence="2">
    <location>
        <begin position="16"/>
        <end position="26"/>
    </location>
</feature>